<dbReference type="RefSeq" id="WP_304534006.1">
    <property type="nucleotide sequence ID" value="NZ_JAUQOM010000001.1"/>
</dbReference>
<reference evidence="3" key="1">
    <citation type="submission" date="2023-07" db="EMBL/GenBank/DDBJ databases">
        <title>Bacterial whole genome sequence for Sphingobium sp. HBC34.</title>
        <authorList>
            <person name="Le V."/>
            <person name="Ko S.-R."/>
            <person name="Ahn C.-Y."/>
            <person name="Oh H.-M."/>
        </authorList>
    </citation>
    <scope>NUCLEOTIDE SEQUENCE</scope>
    <source>
        <strain evidence="3">HBC34</strain>
    </source>
</reference>
<dbReference type="InterPro" id="IPR000873">
    <property type="entry name" value="AMP-dep_synth/lig_dom"/>
</dbReference>
<organism evidence="3 4">
    <name type="scientific">Sphingobium cyanobacteriorum</name>
    <dbReference type="NCBI Taxonomy" id="3063954"/>
    <lineage>
        <taxon>Bacteria</taxon>
        <taxon>Pseudomonadati</taxon>
        <taxon>Pseudomonadota</taxon>
        <taxon>Alphaproteobacteria</taxon>
        <taxon>Sphingomonadales</taxon>
        <taxon>Sphingomonadaceae</taxon>
        <taxon>Sphingobium</taxon>
    </lineage>
</organism>
<evidence type="ECO:0000259" key="2">
    <source>
        <dbReference type="Pfam" id="PF13193"/>
    </source>
</evidence>
<evidence type="ECO:0000259" key="1">
    <source>
        <dbReference type="Pfam" id="PF00501"/>
    </source>
</evidence>
<dbReference type="InterPro" id="IPR042099">
    <property type="entry name" value="ANL_N_sf"/>
</dbReference>
<accession>A0ABT8ZGZ4</accession>
<dbReference type="Pfam" id="PF13193">
    <property type="entry name" value="AMP-binding_C"/>
    <property type="match status" value="1"/>
</dbReference>
<protein>
    <submittedName>
        <fullName evidence="3">AMP-binding protein</fullName>
    </submittedName>
</protein>
<dbReference type="Pfam" id="PF00501">
    <property type="entry name" value="AMP-binding"/>
    <property type="match status" value="1"/>
</dbReference>
<dbReference type="SUPFAM" id="SSF56801">
    <property type="entry name" value="Acetyl-CoA synthetase-like"/>
    <property type="match status" value="1"/>
</dbReference>
<comment type="caution">
    <text evidence="3">The sequence shown here is derived from an EMBL/GenBank/DDBJ whole genome shotgun (WGS) entry which is preliminary data.</text>
</comment>
<evidence type="ECO:0000313" key="3">
    <source>
        <dbReference type="EMBL" id="MDO7833451.1"/>
    </source>
</evidence>
<sequence length="510" mass="54776">MSAPALATYLDAQGRPRDGAPLGMLLSAYAQRCGSAPALVIGDRTLSFAELDAGANRLARHLKACGVGQGDRGVICMPNRAEFIQAMYALWKLGAAPCPISYRLVEGEFATIVALVDPRCVIGDGATHATTRLFINVDQPLPDGLSDAPLPPAVAQPGKILASGGSTGRPKLIIDPVPATWGADKASVFRPAGITTLNAGPLYHTMPYNYCILPLAEGSKTVCMTQFDPVRWLQLVEVHRPHSVNLVPTMMSRIAKLPAHVTQAADLSSIQILFHAAAPCPPDIKRWWIERIGAEKVLEVYGGTERIGSTLIYGHEWLAHPGSVGRPARGDEIVILDEDGQALPSGQVGEIHFRRPATGPGTKYGYIGADTRIRGDLDSFGDIGWVDADGFLYIADRRDDMVVVGGMNVYPAEIEAAIETHRDVLCCAVIGLPDDDLGSRLHAIVELAGTVPPPGDGLAFLASQLRLLSPYKRPRSIEFTHGRIRDDAGKVRRTSLRADRVREHGGARPD</sequence>
<dbReference type="PANTHER" id="PTHR24096">
    <property type="entry name" value="LONG-CHAIN-FATTY-ACID--COA LIGASE"/>
    <property type="match status" value="1"/>
</dbReference>
<dbReference type="Gene3D" id="3.30.300.30">
    <property type="match status" value="1"/>
</dbReference>
<name>A0ABT8ZGZ4_9SPHN</name>
<gene>
    <name evidence="3" type="ORF">Q4610_00160</name>
</gene>
<proteinExistence type="predicted"/>
<keyword evidence="4" id="KW-1185">Reference proteome</keyword>
<feature type="domain" description="AMP-binding enzyme C-terminal" evidence="2">
    <location>
        <begin position="413"/>
        <end position="480"/>
    </location>
</feature>
<dbReference type="PANTHER" id="PTHR24096:SF323">
    <property type="entry name" value="BLR3536 PROTEIN"/>
    <property type="match status" value="1"/>
</dbReference>
<dbReference type="EMBL" id="JAUQOM010000001">
    <property type="protein sequence ID" value="MDO7833451.1"/>
    <property type="molecule type" value="Genomic_DNA"/>
</dbReference>
<feature type="domain" description="AMP-dependent synthetase/ligase" evidence="1">
    <location>
        <begin position="29"/>
        <end position="360"/>
    </location>
</feature>
<dbReference type="InterPro" id="IPR045851">
    <property type="entry name" value="AMP-bd_C_sf"/>
</dbReference>
<dbReference type="Proteomes" id="UP001176471">
    <property type="component" value="Unassembled WGS sequence"/>
</dbReference>
<dbReference type="InterPro" id="IPR025110">
    <property type="entry name" value="AMP-bd_C"/>
</dbReference>
<evidence type="ECO:0000313" key="4">
    <source>
        <dbReference type="Proteomes" id="UP001176471"/>
    </source>
</evidence>
<dbReference type="Gene3D" id="3.40.50.12780">
    <property type="entry name" value="N-terminal domain of ligase-like"/>
    <property type="match status" value="1"/>
</dbReference>